<evidence type="ECO:0000256" key="11">
    <source>
        <dbReference type="PIRSR" id="PIRSR001589-3"/>
    </source>
</evidence>
<evidence type="ECO:0000256" key="7">
    <source>
        <dbReference type="ARBA" id="ARBA00022962"/>
    </source>
</evidence>
<dbReference type="CDD" id="cd00712">
    <property type="entry name" value="AsnB"/>
    <property type="match status" value="1"/>
</dbReference>
<sequence>MCRIFGHFNGVVTPRELQTVGALQRHGGPDGQGSVHDAMWSIGNNRLAIVDLDGGQQPYELLDGRIKIVFNGEIYNHEELRQRLRARGYTFPDRCDGSILPALYDVYGDGFTEHLDGMYAIAVLDQRAEPRLVLATDHVGMKPLYYRWDPASGALHFSSEIPALLAFDAVSGTAWTPGLEAYLATKTPFGEQTMFADIKVLPPATTAVCDRASGLRMLRRNPPRPGPLPGDDTPGRLRAMLRTEVRRLRMADVPLASITSGGLDSGLVTAFAAEDGRDLHTFNLSYKGSWPGDERRYARQIAERTGAVYHQVEIDPATFPDLVADVVWHLGQPNADPITLSTYALFRAVRDAGFKVALTGDGADEVFGGYDRMRAAAQAPGPWRAAYADALAVAPARLRGLLYTKDYAAEMGLAAPLPERASRLLRDDGADRLGRITAFEMEYRLPAYHLRRVDHLSMAHSVEVRLPYCQRDIVAFGRALPDHMRISGGRVKRALYAAASGLLPKDVLNRPKQPFTLPLTAMLAPGQPLWDFAQDMLGASRLRSAGQIEPGAVRNLFQAQADRPDDTAALTIWALLVHEVWREQFRPGARAGAAMGAMVA</sequence>
<dbReference type="InterPro" id="IPR029055">
    <property type="entry name" value="Ntn_hydrolases_N"/>
</dbReference>
<evidence type="ECO:0000256" key="9">
    <source>
        <dbReference type="PIRSR" id="PIRSR001589-1"/>
    </source>
</evidence>
<dbReference type="InterPro" id="IPR051786">
    <property type="entry name" value="ASN_synthetase/amidase"/>
</dbReference>
<dbReference type="CDD" id="cd01991">
    <property type="entry name" value="Asn_synthase_B_C"/>
    <property type="match status" value="1"/>
</dbReference>
<evidence type="ECO:0000256" key="8">
    <source>
        <dbReference type="ARBA" id="ARBA00048741"/>
    </source>
</evidence>
<comment type="pathway">
    <text evidence="1">Amino-acid biosynthesis; L-asparagine biosynthesis; L-asparagine from L-aspartate (L-Gln route): step 1/1.</text>
</comment>
<dbReference type="GO" id="GO:0006529">
    <property type="term" value="P:asparagine biosynthetic process"/>
    <property type="evidence" value="ECO:0007669"/>
    <property type="project" value="UniProtKB-KW"/>
</dbReference>
<name>A0A542SXA1_9ACTN</name>
<dbReference type="SUPFAM" id="SSF56235">
    <property type="entry name" value="N-terminal nucleophile aminohydrolases (Ntn hydrolases)"/>
    <property type="match status" value="1"/>
</dbReference>
<dbReference type="NCBIfam" id="TIGR01536">
    <property type="entry name" value="asn_synth_AEB"/>
    <property type="match status" value="1"/>
</dbReference>
<dbReference type="GO" id="GO:0004066">
    <property type="term" value="F:asparagine synthase (glutamine-hydrolyzing) activity"/>
    <property type="evidence" value="ECO:0007669"/>
    <property type="project" value="UniProtKB-EC"/>
</dbReference>
<dbReference type="GO" id="GO:0005829">
    <property type="term" value="C:cytosol"/>
    <property type="evidence" value="ECO:0007669"/>
    <property type="project" value="TreeGrafter"/>
</dbReference>
<evidence type="ECO:0000256" key="3">
    <source>
        <dbReference type="ARBA" id="ARBA00012737"/>
    </source>
</evidence>
<feature type="active site" description="For GATase activity" evidence="9">
    <location>
        <position position="2"/>
    </location>
</feature>
<dbReference type="InterPro" id="IPR017932">
    <property type="entry name" value="GATase_2_dom"/>
</dbReference>
<evidence type="ECO:0000256" key="4">
    <source>
        <dbReference type="ARBA" id="ARBA00022741"/>
    </source>
</evidence>
<keyword evidence="6 9" id="KW-0061">Asparagine biosynthesis</keyword>
<feature type="site" description="Important for beta-aspartyl-AMP intermediate formation" evidence="11">
    <location>
        <position position="361"/>
    </location>
</feature>
<keyword evidence="9" id="KW-0028">Amino-acid biosynthesis</keyword>
<proteinExistence type="inferred from homology"/>
<comment type="catalytic activity">
    <reaction evidence="8">
        <text>L-aspartate + L-glutamine + ATP + H2O = L-asparagine + L-glutamate + AMP + diphosphate + H(+)</text>
        <dbReference type="Rhea" id="RHEA:12228"/>
        <dbReference type="ChEBI" id="CHEBI:15377"/>
        <dbReference type="ChEBI" id="CHEBI:15378"/>
        <dbReference type="ChEBI" id="CHEBI:29985"/>
        <dbReference type="ChEBI" id="CHEBI:29991"/>
        <dbReference type="ChEBI" id="CHEBI:30616"/>
        <dbReference type="ChEBI" id="CHEBI:33019"/>
        <dbReference type="ChEBI" id="CHEBI:58048"/>
        <dbReference type="ChEBI" id="CHEBI:58359"/>
        <dbReference type="ChEBI" id="CHEBI:456215"/>
        <dbReference type="EC" id="6.3.5.4"/>
    </reaction>
</comment>
<evidence type="ECO:0000256" key="5">
    <source>
        <dbReference type="ARBA" id="ARBA00022840"/>
    </source>
</evidence>
<dbReference type="Gene3D" id="3.60.20.10">
    <property type="entry name" value="Glutamine Phosphoribosylpyrophosphate, subunit 1, domain 1"/>
    <property type="match status" value="1"/>
</dbReference>
<keyword evidence="5 10" id="KW-0067">ATP-binding</keyword>
<keyword evidence="14" id="KW-1185">Reference proteome</keyword>
<dbReference type="SUPFAM" id="SSF52402">
    <property type="entry name" value="Adenine nucleotide alpha hydrolases-like"/>
    <property type="match status" value="1"/>
</dbReference>
<dbReference type="Pfam" id="PF00733">
    <property type="entry name" value="Asn_synthase"/>
    <property type="match status" value="1"/>
</dbReference>
<feature type="binding site" evidence="10">
    <location>
        <position position="96"/>
    </location>
    <ligand>
        <name>L-glutamine</name>
        <dbReference type="ChEBI" id="CHEBI:58359"/>
    </ligand>
</feature>
<evidence type="ECO:0000256" key="2">
    <source>
        <dbReference type="ARBA" id="ARBA00005752"/>
    </source>
</evidence>
<evidence type="ECO:0000313" key="13">
    <source>
        <dbReference type="EMBL" id="TQK79235.1"/>
    </source>
</evidence>
<dbReference type="Proteomes" id="UP000318103">
    <property type="component" value="Unassembled WGS sequence"/>
</dbReference>
<evidence type="ECO:0000256" key="1">
    <source>
        <dbReference type="ARBA" id="ARBA00005187"/>
    </source>
</evidence>
<protein>
    <recommendedName>
        <fullName evidence="3">asparagine synthase (glutamine-hydrolyzing)</fullName>
        <ecNumber evidence="3">6.3.5.4</ecNumber>
    </recommendedName>
</protein>
<dbReference type="PIRSF" id="PIRSF001589">
    <property type="entry name" value="Asn_synthetase_glu-h"/>
    <property type="match status" value="1"/>
</dbReference>
<organism evidence="13 14">
    <name type="scientific">Streptomyces puniciscabiei</name>
    <dbReference type="NCBI Taxonomy" id="164348"/>
    <lineage>
        <taxon>Bacteria</taxon>
        <taxon>Bacillati</taxon>
        <taxon>Actinomycetota</taxon>
        <taxon>Actinomycetes</taxon>
        <taxon>Kitasatosporales</taxon>
        <taxon>Streptomycetaceae</taxon>
        <taxon>Streptomyces</taxon>
    </lineage>
</organism>
<dbReference type="InterPro" id="IPR001962">
    <property type="entry name" value="Asn_synthase"/>
</dbReference>
<evidence type="ECO:0000256" key="10">
    <source>
        <dbReference type="PIRSR" id="PIRSR001589-2"/>
    </source>
</evidence>
<dbReference type="InterPro" id="IPR033738">
    <property type="entry name" value="AsnB_N"/>
</dbReference>
<reference evidence="13 14" key="1">
    <citation type="submission" date="2019-06" db="EMBL/GenBank/DDBJ databases">
        <title>Sequencing the genomes of 1000 actinobacteria strains.</title>
        <authorList>
            <person name="Klenk H.-P."/>
        </authorList>
    </citation>
    <scope>NUCLEOTIDE SEQUENCE [LARGE SCALE GENOMIC DNA]</scope>
    <source>
        <strain evidence="13 14">DSM 41929</strain>
    </source>
</reference>
<dbReference type="PROSITE" id="PS51278">
    <property type="entry name" value="GATASE_TYPE_2"/>
    <property type="match status" value="1"/>
</dbReference>
<dbReference type="Gene3D" id="3.40.50.620">
    <property type="entry name" value="HUPs"/>
    <property type="match status" value="1"/>
</dbReference>
<dbReference type="AlphaFoldDB" id="A0A542SXA1"/>
<dbReference type="PANTHER" id="PTHR43284">
    <property type="entry name" value="ASPARAGINE SYNTHETASE (GLUTAMINE-HYDROLYZING)"/>
    <property type="match status" value="1"/>
</dbReference>
<comment type="similarity">
    <text evidence="2">Belongs to the asparagine synthetase family.</text>
</comment>
<dbReference type="OrthoDB" id="9763290at2"/>
<dbReference type="GO" id="GO:0005524">
    <property type="term" value="F:ATP binding"/>
    <property type="evidence" value="ECO:0007669"/>
    <property type="project" value="UniProtKB-KW"/>
</dbReference>
<evidence type="ECO:0000256" key="6">
    <source>
        <dbReference type="ARBA" id="ARBA00022888"/>
    </source>
</evidence>
<dbReference type="EMBL" id="VFNX01000007">
    <property type="protein sequence ID" value="TQK79235.1"/>
    <property type="molecule type" value="Genomic_DNA"/>
</dbReference>
<feature type="domain" description="Glutamine amidotransferase type-2" evidence="12">
    <location>
        <begin position="2"/>
        <end position="212"/>
    </location>
</feature>
<dbReference type="EC" id="6.3.5.4" evidence="3"/>
<dbReference type="InterPro" id="IPR006426">
    <property type="entry name" value="Asn_synth_AEB"/>
</dbReference>
<evidence type="ECO:0000313" key="14">
    <source>
        <dbReference type="Proteomes" id="UP000318103"/>
    </source>
</evidence>
<evidence type="ECO:0000259" key="12">
    <source>
        <dbReference type="PROSITE" id="PS51278"/>
    </source>
</evidence>
<dbReference type="PANTHER" id="PTHR43284:SF1">
    <property type="entry name" value="ASPARAGINE SYNTHETASE"/>
    <property type="match status" value="1"/>
</dbReference>
<keyword evidence="4 10" id="KW-0547">Nucleotide-binding</keyword>
<comment type="caution">
    <text evidence="13">The sequence shown here is derived from an EMBL/GenBank/DDBJ whole genome shotgun (WGS) entry which is preliminary data.</text>
</comment>
<gene>
    <name evidence="13" type="ORF">FB563_8228</name>
</gene>
<dbReference type="InterPro" id="IPR014729">
    <property type="entry name" value="Rossmann-like_a/b/a_fold"/>
</dbReference>
<accession>A0A542SXA1</accession>
<dbReference type="Pfam" id="PF13537">
    <property type="entry name" value="GATase_7"/>
    <property type="match status" value="1"/>
</dbReference>
<keyword evidence="7 9" id="KW-0315">Glutamine amidotransferase</keyword>
<dbReference type="RefSeq" id="WP_055707077.1">
    <property type="nucleotide sequence ID" value="NZ_JBPJFI010000003.1"/>
</dbReference>